<comment type="caution">
    <text evidence="15">The sequence shown here is derived from an EMBL/GenBank/DDBJ whole genome shotgun (WGS) entry which is preliminary data.</text>
</comment>
<proteinExistence type="inferred from homology"/>
<dbReference type="GO" id="GO:0042277">
    <property type="term" value="F:peptide binding"/>
    <property type="evidence" value="ECO:0007669"/>
    <property type="project" value="TreeGrafter"/>
</dbReference>
<dbReference type="InterPro" id="IPR045357">
    <property type="entry name" value="Aminopeptidase_N-like_N"/>
</dbReference>
<keyword evidence="6" id="KW-0031">Aminopeptidase</keyword>
<evidence type="ECO:0000256" key="11">
    <source>
        <dbReference type="ARBA" id="ARBA00023049"/>
    </source>
</evidence>
<dbReference type="GO" id="GO:0070006">
    <property type="term" value="F:metalloaminopeptidase activity"/>
    <property type="evidence" value="ECO:0007669"/>
    <property type="project" value="TreeGrafter"/>
</dbReference>
<evidence type="ECO:0000256" key="8">
    <source>
        <dbReference type="ARBA" id="ARBA00022723"/>
    </source>
</evidence>
<dbReference type="PANTHER" id="PTHR11533">
    <property type="entry name" value="PROTEASE M1 ZINC METALLOPROTEASE"/>
    <property type="match status" value="1"/>
</dbReference>
<dbReference type="InterPro" id="IPR014782">
    <property type="entry name" value="Peptidase_M1_dom"/>
</dbReference>
<feature type="domain" description="Peptidase M1 membrane alanine aminopeptidase" evidence="13">
    <location>
        <begin position="232"/>
        <end position="432"/>
    </location>
</feature>
<comment type="catalytic activity">
    <reaction evidence="1">
        <text>Release of an N-terminal amino acid, Xaa-|-Yaa- from a peptide, amide or arylamide. Xaa is preferably Ala, but may be most amino acids including Pro (slow action). When a terminal hydrophobic residue is followed by a prolyl residue, the two may be released as an intact Xaa-Pro dipeptide.</text>
        <dbReference type="EC" id="3.4.11.2"/>
    </reaction>
</comment>
<evidence type="ECO:0000259" key="14">
    <source>
        <dbReference type="Pfam" id="PF17900"/>
    </source>
</evidence>
<sequence length="667" mass="76840">MKYFFNVFVFFFVCLASAQQTDYVDFKQLKAHVNPEASTKSISGIVNFKFNILKPTDTIFLDAQNMKVSNVLLNGKEVKFKNDGKRLIIQSKFIASTTYDVSFQYSATPKKAIYFVGWDNDAPNQVWSQGQGKYTSNWLPSLDDMNDKIEFDLSIEFDANYQVIANGKLVDKQTENDKTTWYYNMNAPMASYLVGLAIGKYDKKTEVSKSGIPLEMYYYPEDSLKVEPTYRYTKQMFDFLETEIGVAYPWQNYKQVPVHDFLYSGMENTGITIFADTFVSDSTAFSDRNYVNVNAHELAHQWFGNLVTETSGTHHWLQEGFATYYALLAEKDVFGKNYYYWQLFEYAQELLDQDIRNEGTSLLNPKSSSATFYKKGAWVLHVLREEIGDAAFKTAVKNYLETHEYKNVETLDFMREAEKASGKNLGEFVALWLNSETFPYNIAMVSLEKSQFIQEYLMVDCRAKNAKCDYYLTATLSVEAKSKIISQVPERVNVGNFDEGLKVRQAIAKNGAKIPIALKTNYESLLNDASYATIEAALYNLWVNFPENRSDYLNKTKDIEGFNDKNVRLLWLVLALTTPDYNNGDKQLYFNELVSYTSSNYSFEVRQGAFSYIEALDAFTEVSIENLMDATYHHNWRFKSFAKKLLEVLSNAEKYEGIIHRLTLKNQ</sequence>
<protein>
    <recommendedName>
        <fullName evidence="5">Aminopeptidase N</fullName>
        <ecNumber evidence="4">3.4.11.2</ecNumber>
    </recommendedName>
</protein>
<dbReference type="EC" id="3.4.11.2" evidence="4"/>
<feature type="domain" description="Aminopeptidase N-like N-terminal" evidence="14">
    <location>
        <begin position="30"/>
        <end position="193"/>
    </location>
</feature>
<keyword evidence="11" id="KW-0482">Metalloprotease</keyword>
<dbReference type="OrthoDB" id="100605at2"/>
<evidence type="ECO:0000313" key="16">
    <source>
        <dbReference type="Proteomes" id="UP000323720"/>
    </source>
</evidence>
<dbReference type="Pfam" id="PF01433">
    <property type="entry name" value="Peptidase_M1"/>
    <property type="match status" value="1"/>
</dbReference>
<dbReference type="InterPro" id="IPR042097">
    <property type="entry name" value="Aminopeptidase_N-like_N_sf"/>
</dbReference>
<dbReference type="PRINTS" id="PR00756">
    <property type="entry name" value="ALADIPTASE"/>
</dbReference>
<dbReference type="Pfam" id="PF17900">
    <property type="entry name" value="Peptidase_M1_N"/>
    <property type="match status" value="1"/>
</dbReference>
<dbReference type="SUPFAM" id="SSF63737">
    <property type="entry name" value="Leukotriene A4 hydrolase N-terminal domain"/>
    <property type="match status" value="1"/>
</dbReference>
<feature type="signal peptide" evidence="12">
    <location>
        <begin position="1"/>
        <end position="18"/>
    </location>
</feature>
<evidence type="ECO:0000256" key="12">
    <source>
        <dbReference type="SAM" id="SignalP"/>
    </source>
</evidence>
<keyword evidence="12" id="KW-0732">Signal</keyword>
<comment type="similarity">
    <text evidence="3">Belongs to the peptidase M1 family.</text>
</comment>
<keyword evidence="7" id="KW-0645">Protease</keyword>
<organism evidence="15 16">
    <name type="scientific">Bizionia myxarmorum</name>
    <dbReference type="NCBI Taxonomy" id="291186"/>
    <lineage>
        <taxon>Bacteria</taxon>
        <taxon>Pseudomonadati</taxon>
        <taxon>Bacteroidota</taxon>
        <taxon>Flavobacteriia</taxon>
        <taxon>Flavobacteriales</taxon>
        <taxon>Flavobacteriaceae</taxon>
        <taxon>Bizionia</taxon>
    </lineage>
</organism>
<evidence type="ECO:0000256" key="5">
    <source>
        <dbReference type="ARBA" id="ARBA00015611"/>
    </source>
</evidence>
<evidence type="ECO:0000259" key="13">
    <source>
        <dbReference type="Pfam" id="PF01433"/>
    </source>
</evidence>
<feature type="chain" id="PRO_5022708727" description="Aminopeptidase N" evidence="12">
    <location>
        <begin position="19"/>
        <end position="667"/>
    </location>
</feature>
<evidence type="ECO:0000256" key="2">
    <source>
        <dbReference type="ARBA" id="ARBA00001947"/>
    </source>
</evidence>
<dbReference type="AlphaFoldDB" id="A0A5D0RF86"/>
<evidence type="ECO:0000256" key="3">
    <source>
        <dbReference type="ARBA" id="ARBA00010136"/>
    </source>
</evidence>
<comment type="cofactor">
    <cofactor evidence="2">
        <name>Zn(2+)</name>
        <dbReference type="ChEBI" id="CHEBI:29105"/>
    </cofactor>
</comment>
<dbReference type="GO" id="GO:0016020">
    <property type="term" value="C:membrane"/>
    <property type="evidence" value="ECO:0007669"/>
    <property type="project" value="TreeGrafter"/>
</dbReference>
<evidence type="ECO:0000256" key="4">
    <source>
        <dbReference type="ARBA" id="ARBA00012564"/>
    </source>
</evidence>
<evidence type="ECO:0000313" key="15">
    <source>
        <dbReference type="EMBL" id="TYB79709.1"/>
    </source>
</evidence>
<dbReference type="GO" id="GO:0005615">
    <property type="term" value="C:extracellular space"/>
    <property type="evidence" value="ECO:0007669"/>
    <property type="project" value="TreeGrafter"/>
</dbReference>
<dbReference type="GO" id="GO:0006508">
    <property type="term" value="P:proteolysis"/>
    <property type="evidence" value="ECO:0007669"/>
    <property type="project" value="UniProtKB-KW"/>
</dbReference>
<dbReference type="GO" id="GO:0016285">
    <property type="term" value="F:alanyl aminopeptidase activity"/>
    <property type="evidence" value="ECO:0007669"/>
    <property type="project" value="UniProtKB-EC"/>
</dbReference>
<reference evidence="15 16" key="1">
    <citation type="submission" date="2019-08" db="EMBL/GenBank/DDBJ databases">
        <title>Genomes of Antarctic Bizionia species.</title>
        <authorList>
            <person name="Bowman J.P."/>
        </authorList>
    </citation>
    <scope>NUCLEOTIDE SEQUENCE [LARGE SCALE GENOMIC DNA]</scope>
    <source>
        <strain evidence="15 16">ADA-4</strain>
    </source>
</reference>
<dbReference type="InterPro" id="IPR001930">
    <property type="entry name" value="Peptidase_M1"/>
</dbReference>
<dbReference type="Gene3D" id="1.10.390.10">
    <property type="entry name" value="Neutral Protease Domain 2"/>
    <property type="match status" value="1"/>
</dbReference>
<evidence type="ECO:0000256" key="9">
    <source>
        <dbReference type="ARBA" id="ARBA00022801"/>
    </source>
</evidence>
<dbReference type="GO" id="GO:0005737">
    <property type="term" value="C:cytoplasm"/>
    <property type="evidence" value="ECO:0007669"/>
    <property type="project" value="TreeGrafter"/>
</dbReference>
<dbReference type="InterPro" id="IPR050344">
    <property type="entry name" value="Peptidase_M1_aminopeptidases"/>
</dbReference>
<keyword evidence="9" id="KW-0378">Hydrolase</keyword>
<dbReference type="SUPFAM" id="SSF55486">
    <property type="entry name" value="Metalloproteases ('zincins'), catalytic domain"/>
    <property type="match status" value="1"/>
</dbReference>
<keyword evidence="16" id="KW-1185">Reference proteome</keyword>
<evidence type="ECO:0000256" key="10">
    <source>
        <dbReference type="ARBA" id="ARBA00022833"/>
    </source>
</evidence>
<gene>
    <name evidence="15" type="ORF">ES674_08150</name>
</gene>
<dbReference type="CDD" id="cd09603">
    <property type="entry name" value="M1_APN_like"/>
    <property type="match status" value="1"/>
</dbReference>
<evidence type="ECO:0000256" key="7">
    <source>
        <dbReference type="ARBA" id="ARBA00022670"/>
    </source>
</evidence>
<dbReference type="PANTHER" id="PTHR11533:SF174">
    <property type="entry name" value="PUROMYCIN-SENSITIVE AMINOPEPTIDASE-RELATED"/>
    <property type="match status" value="1"/>
</dbReference>
<dbReference type="InterPro" id="IPR027268">
    <property type="entry name" value="Peptidase_M4/M1_CTD_sf"/>
</dbReference>
<dbReference type="Gene3D" id="2.60.40.1730">
    <property type="entry name" value="tricorn interacting facor f3 domain"/>
    <property type="match status" value="1"/>
</dbReference>
<dbReference type="Proteomes" id="UP000323720">
    <property type="component" value="Unassembled WGS sequence"/>
</dbReference>
<evidence type="ECO:0000256" key="1">
    <source>
        <dbReference type="ARBA" id="ARBA00000098"/>
    </source>
</evidence>
<keyword evidence="8" id="KW-0479">Metal-binding</keyword>
<keyword evidence="10" id="KW-0862">Zinc</keyword>
<accession>A0A5D0RF86</accession>
<dbReference type="GO" id="GO:0043171">
    <property type="term" value="P:peptide catabolic process"/>
    <property type="evidence" value="ECO:0007669"/>
    <property type="project" value="TreeGrafter"/>
</dbReference>
<dbReference type="EMBL" id="VSKK01000001">
    <property type="protein sequence ID" value="TYB79709.1"/>
    <property type="molecule type" value="Genomic_DNA"/>
</dbReference>
<name>A0A5D0RF86_9FLAO</name>
<dbReference type="GO" id="GO:0008270">
    <property type="term" value="F:zinc ion binding"/>
    <property type="evidence" value="ECO:0007669"/>
    <property type="project" value="InterPro"/>
</dbReference>
<evidence type="ECO:0000256" key="6">
    <source>
        <dbReference type="ARBA" id="ARBA00022438"/>
    </source>
</evidence>
<dbReference type="RefSeq" id="WP_148403442.1">
    <property type="nucleotide sequence ID" value="NZ_VSKK01000001.1"/>
</dbReference>